<name>A0A2H0WZP9_9BACT</name>
<dbReference type="PRINTS" id="PR00990">
    <property type="entry name" value="RIBOKINASE"/>
</dbReference>
<protein>
    <recommendedName>
        <fullName evidence="5">Carbohydrate kinase PfkB domain-containing protein</fullName>
    </recommendedName>
</protein>
<keyword evidence="3 4" id="KW-0418">Kinase</keyword>
<dbReference type="PANTHER" id="PTHR43320">
    <property type="entry name" value="SUGAR KINASE"/>
    <property type="match status" value="1"/>
</dbReference>
<dbReference type="InterPro" id="IPR002139">
    <property type="entry name" value="Ribo/fructo_kinase"/>
</dbReference>
<accession>A0A2H0WZP9</accession>
<reference evidence="7" key="1">
    <citation type="submission" date="2017-09" db="EMBL/GenBank/DDBJ databases">
        <title>Depth-based differentiation of microbial function through sediment-hosted aquifers and enrichment of novel symbionts in the deep terrestrial subsurface.</title>
        <authorList>
            <person name="Probst A.J."/>
            <person name="Ladd B."/>
            <person name="Jarett J.K."/>
            <person name="Geller-Mcgrath D.E."/>
            <person name="Sieber C.M.K."/>
            <person name="Emerson J.B."/>
            <person name="Anantharaman K."/>
            <person name="Thomas B.C."/>
            <person name="Malmstrom R."/>
            <person name="Stieglmeier M."/>
            <person name="Klingl A."/>
            <person name="Woyke T."/>
            <person name="Ryan C.M."/>
            <person name="Banfield J.F."/>
        </authorList>
    </citation>
    <scope>NUCLEOTIDE SEQUENCE [LARGE SCALE GENOMIC DNA]</scope>
</reference>
<dbReference type="Pfam" id="PF00294">
    <property type="entry name" value="PfkB"/>
    <property type="match status" value="1"/>
</dbReference>
<keyword evidence="2 4" id="KW-0808">Transferase</keyword>
<comment type="similarity">
    <text evidence="1 4">Belongs to the carbohydrate kinase PfkB family.</text>
</comment>
<dbReference type="PROSITE" id="PS00584">
    <property type="entry name" value="PFKB_KINASES_2"/>
    <property type="match status" value="1"/>
</dbReference>
<dbReference type="InterPro" id="IPR029056">
    <property type="entry name" value="Ribokinase-like"/>
</dbReference>
<dbReference type="PANTHER" id="PTHR43320:SF3">
    <property type="entry name" value="CARBOHYDRATE KINASE PFKB DOMAIN-CONTAINING PROTEIN"/>
    <property type="match status" value="1"/>
</dbReference>
<comment type="caution">
    <text evidence="6">The sequence shown here is derived from an EMBL/GenBank/DDBJ whole genome shotgun (WGS) entry which is preliminary data.</text>
</comment>
<dbReference type="GO" id="GO:0016301">
    <property type="term" value="F:kinase activity"/>
    <property type="evidence" value="ECO:0007669"/>
    <property type="project" value="UniProtKB-KW"/>
</dbReference>
<dbReference type="EMBL" id="PEYY01000040">
    <property type="protein sequence ID" value="PIS18124.1"/>
    <property type="molecule type" value="Genomic_DNA"/>
</dbReference>
<organism evidence="6 7">
    <name type="scientific">Candidatus Collierbacteria bacterium CG09_land_8_20_14_0_10_46_12</name>
    <dbReference type="NCBI Taxonomy" id="1974533"/>
    <lineage>
        <taxon>Bacteria</taxon>
        <taxon>Candidatus Collieribacteriota</taxon>
    </lineage>
</organism>
<gene>
    <name evidence="6" type="ORF">COT54_01015</name>
</gene>
<evidence type="ECO:0000313" key="7">
    <source>
        <dbReference type="Proteomes" id="UP000229574"/>
    </source>
</evidence>
<proteinExistence type="inferred from homology"/>
<evidence type="ECO:0000256" key="4">
    <source>
        <dbReference type="RuleBase" id="RU003704"/>
    </source>
</evidence>
<evidence type="ECO:0000256" key="1">
    <source>
        <dbReference type="ARBA" id="ARBA00010688"/>
    </source>
</evidence>
<evidence type="ECO:0000259" key="5">
    <source>
        <dbReference type="Pfam" id="PF00294"/>
    </source>
</evidence>
<evidence type="ECO:0000256" key="3">
    <source>
        <dbReference type="ARBA" id="ARBA00022777"/>
    </source>
</evidence>
<dbReference type="AlphaFoldDB" id="A0A2H0WZP9"/>
<dbReference type="SUPFAM" id="SSF53613">
    <property type="entry name" value="Ribokinase-like"/>
    <property type="match status" value="1"/>
</dbReference>
<dbReference type="InterPro" id="IPR011611">
    <property type="entry name" value="PfkB_dom"/>
</dbReference>
<evidence type="ECO:0000256" key="2">
    <source>
        <dbReference type="ARBA" id="ARBA00022679"/>
    </source>
</evidence>
<evidence type="ECO:0000313" key="6">
    <source>
        <dbReference type="EMBL" id="PIS18124.1"/>
    </source>
</evidence>
<dbReference type="InterPro" id="IPR002173">
    <property type="entry name" value="Carboh/pur_kinase_PfkB_CS"/>
</dbReference>
<dbReference type="Gene3D" id="3.40.1190.20">
    <property type="match status" value="1"/>
</dbReference>
<dbReference type="InterPro" id="IPR052700">
    <property type="entry name" value="Carb_kinase_PfkB-like"/>
</dbReference>
<feature type="domain" description="Carbohydrate kinase PfkB" evidence="5">
    <location>
        <begin position="35"/>
        <end position="297"/>
    </location>
</feature>
<sequence>MSNYDVVTIGAAVLDIFMKSDKFKVVKSGDIPGGIAMCEVYGGKMEVEEVLIVSGGGATNTAVSFAKKDLKTATIAEMGNDPQSLLIQKELEEAQVDTRFLVQEVDETTAVSVILIAEDGGRSIMVNRGASAMLTKCDLPIDDLETRWLHISSLGGNMELLKTILNWAKSKKVRVSLNPGLKEIAHKDKLLPLLSLVEILFLNKDESRALWGNEKVNKGAYVSVITDGERGGEMIERDKRTRFEAIKAKKVVDTTGAGDAFVSGMVAGVLYGKNYEQALEWGIKNATSVLKYIGAKRGLLTLGQIG</sequence>
<dbReference type="Proteomes" id="UP000229574">
    <property type="component" value="Unassembled WGS sequence"/>
</dbReference>